<dbReference type="PROSITE" id="PS50893">
    <property type="entry name" value="ABC_TRANSPORTER_2"/>
    <property type="match status" value="1"/>
</dbReference>
<dbReference type="GO" id="GO:0005886">
    <property type="term" value="C:plasma membrane"/>
    <property type="evidence" value="ECO:0007669"/>
    <property type="project" value="TreeGrafter"/>
</dbReference>
<evidence type="ECO:0000259" key="4">
    <source>
        <dbReference type="PROSITE" id="PS50893"/>
    </source>
</evidence>
<dbReference type="EMBL" id="FNAV01000003">
    <property type="protein sequence ID" value="SDE37974.1"/>
    <property type="molecule type" value="Genomic_DNA"/>
</dbReference>
<dbReference type="RefSeq" id="WP_089956167.1">
    <property type="nucleotide sequence ID" value="NZ_FNAV01000003.1"/>
</dbReference>
<proteinExistence type="inferred from homology"/>
<evidence type="ECO:0000313" key="5">
    <source>
        <dbReference type="EMBL" id="SDE37974.1"/>
    </source>
</evidence>
<dbReference type="PANTHER" id="PTHR24220:SF689">
    <property type="entry name" value="LIPOPROTEIN-RELEASING SYSTEM ATP-BINDING PROTEIN LOLD"/>
    <property type="match status" value="1"/>
</dbReference>
<feature type="domain" description="ABC transporter" evidence="4">
    <location>
        <begin position="5"/>
        <end position="227"/>
    </location>
</feature>
<dbReference type="InterPro" id="IPR015854">
    <property type="entry name" value="ABC_transpr_LolD-like"/>
</dbReference>
<evidence type="ECO:0000313" key="6">
    <source>
        <dbReference type="Proteomes" id="UP000198994"/>
    </source>
</evidence>
<dbReference type="InterPro" id="IPR003439">
    <property type="entry name" value="ABC_transporter-like_ATP-bd"/>
</dbReference>
<dbReference type="STRING" id="282683.SAMN04488105_103111"/>
<dbReference type="Proteomes" id="UP000198994">
    <property type="component" value="Unassembled WGS sequence"/>
</dbReference>
<protein>
    <submittedName>
        <fullName evidence="5">Putative ABC transport system ATP-binding protein</fullName>
    </submittedName>
</protein>
<reference evidence="6" key="1">
    <citation type="submission" date="2016-10" db="EMBL/GenBank/DDBJ databases">
        <authorList>
            <person name="Varghese N."/>
            <person name="Submissions S."/>
        </authorList>
    </citation>
    <scope>NUCLEOTIDE SEQUENCE [LARGE SCALE GENOMIC DNA]</scope>
    <source>
        <strain evidence="6">DSM 10146</strain>
    </source>
</reference>
<accession>A0A1G7CF14</accession>
<dbReference type="SUPFAM" id="SSF52540">
    <property type="entry name" value="P-loop containing nucleoside triphosphate hydrolases"/>
    <property type="match status" value="1"/>
</dbReference>
<evidence type="ECO:0000256" key="2">
    <source>
        <dbReference type="ARBA" id="ARBA00022741"/>
    </source>
</evidence>
<dbReference type="Pfam" id="PF00005">
    <property type="entry name" value="ABC_tran"/>
    <property type="match status" value="1"/>
</dbReference>
<dbReference type="InterPro" id="IPR017871">
    <property type="entry name" value="ABC_transporter-like_CS"/>
</dbReference>
<keyword evidence="6" id="KW-1185">Reference proteome</keyword>
<organism evidence="5 6">
    <name type="scientific">Salipiger thiooxidans</name>
    <dbReference type="NCBI Taxonomy" id="282683"/>
    <lineage>
        <taxon>Bacteria</taxon>
        <taxon>Pseudomonadati</taxon>
        <taxon>Pseudomonadota</taxon>
        <taxon>Alphaproteobacteria</taxon>
        <taxon>Rhodobacterales</taxon>
        <taxon>Roseobacteraceae</taxon>
        <taxon>Salipiger</taxon>
    </lineage>
</organism>
<evidence type="ECO:0000256" key="3">
    <source>
        <dbReference type="ARBA" id="ARBA00022840"/>
    </source>
</evidence>
<gene>
    <name evidence="5" type="ORF">SAMN04488105_103111</name>
</gene>
<sequence>MSMSLSVTGLEVRSPRGRVLLSLPSFEVSGGALVGIRGPSGAGKSTLLYALAGLLERVSGSVRWGDTELLALGAGRRTAFRAANVGMIFQDFLLFEELDAPGNAGVTALFRPRAERAALRARAEAQLARLGLGDAQRSVASFSGGERQRVAIARAMAAQAPVLLADEPTASLDRAAADRLIDDLVTLARETGTTLIAVSHDLHLIERMDRVLTISDGALTEERSVTA</sequence>
<comment type="similarity">
    <text evidence="1">Belongs to the ABC transporter superfamily.</text>
</comment>
<dbReference type="GO" id="GO:0016887">
    <property type="term" value="F:ATP hydrolysis activity"/>
    <property type="evidence" value="ECO:0007669"/>
    <property type="project" value="InterPro"/>
</dbReference>
<dbReference type="PROSITE" id="PS00211">
    <property type="entry name" value="ABC_TRANSPORTER_1"/>
    <property type="match status" value="1"/>
</dbReference>
<dbReference type="InterPro" id="IPR003593">
    <property type="entry name" value="AAA+_ATPase"/>
</dbReference>
<evidence type="ECO:0000256" key="1">
    <source>
        <dbReference type="ARBA" id="ARBA00005417"/>
    </source>
</evidence>
<dbReference type="AlphaFoldDB" id="A0A1G7CF14"/>
<dbReference type="GO" id="GO:0022857">
    <property type="term" value="F:transmembrane transporter activity"/>
    <property type="evidence" value="ECO:0007669"/>
    <property type="project" value="TreeGrafter"/>
</dbReference>
<dbReference type="SMART" id="SM00382">
    <property type="entry name" value="AAA"/>
    <property type="match status" value="1"/>
</dbReference>
<keyword evidence="3 5" id="KW-0067">ATP-binding</keyword>
<name>A0A1G7CF14_9RHOB</name>
<dbReference type="Gene3D" id="3.40.50.300">
    <property type="entry name" value="P-loop containing nucleotide triphosphate hydrolases"/>
    <property type="match status" value="1"/>
</dbReference>
<dbReference type="InterPro" id="IPR027417">
    <property type="entry name" value="P-loop_NTPase"/>
</dbReference>
<dbReference type="PANTHER" id="PTHR24220">
    <property type="entry name" value="IMPORT ATP-BINDING PROTEIN"/>
    <property type="match status" value="1"/>
</dbReference>
<dbReference type="GO" id="GO:0005524">
    <property type="term" value="F:ATP binding"/>
    <property type="evidence" value="ECO:0007669"/>
    <property type="project" value="UniProtKB-KW"/>
</dbReference>
<dbReference type="OrthoDB" id="9787227at2"/>
<keyword evidence="2" id="KW-0547">Nucleotide-binding</keyword>